<evidence type="ECO:0000256" key="3">
    <source>
        <dbReference type="ARBA" id="ARBA00022833"/>
    </source>
</evidence>
<dbReference type="Gene3D" id="3.10.20.90">
    <property type="entry name" value="Phosphatidylinositol 3-kinase Catalytic Subunit, Chain A, domain 1"/>
    <property type="match status" value="1"/>
</dbReference>
<dbReference type="Pfam" id="PF08783">
    <property type="entry name" value="DWNN"/>
    <property type="match status" value="1"/>
</dbReference>
<dbReference type="InterPro" id="IPR025829">
    <property type="entry name" value="Zn_knuckle_CX2CX3GHX4C"/>
</dbReference>
<organism evidence="7 8">
    <name type="scientific">Steinernema hermaphroditum</name>
    <dbReference type="NCBI Taxonomy" id="289476"/>
    <lineage>
        <taxon>Eukaryota</taxon>
        <taxon>Metazoa</taxon>
        <taxon>Ecdysozoa</taxon>
        <taxon>Nematoda</taxon>
        <taxon>Chromadorea</taxon>
        <taxon>Rhabditida</taxon>
        <taxon>Tylenchina</taxon>
        <taxon>Panagrolaimomorpha</taxon>
        <taxon>Strongyloidoidea</taxon>
        <taxon>Steinernematidae</taxon>
        <taxon>Steinernema</taxon>
    </lineage>
</organism>
<sequence>MEGKYIIHYKFRNDKELSSIFIDTHEINVYDLKEKFFSHVGLTRESWNLKMWDSAFSREYGDEEVIPSKVVVVLQRLPRENAPKIAKTSKVEKFHEEKLKRPSYTPRPLVPTAKWNAMSEQERLNEVILQSTEKYSAKYYLHGKDLEPFRRKPNSAALVNMPPPGYVCKICNKSGHFIKECPLKGFKKATGILACELISCSQDDPLAMLTNDGRFVKRKVEQECIDRATARKRKAVDAEYVGVVPKKICC</sequence>
<keyword evidence="2 4" id="KW-0863">Zinc-finger</keyword>
<dbReference type="Proteomes" id="UP001175271">
    <property type="component" value="Unassembled WGS sequence"/>
</dbReference>
<keyword evidence="3" id="KW-0862">Zinc</keyword>
<protein>
    <recommendedName>
        <fullName evidence="9">CCHC-type domain-containing protein</fullName>
    </recommendedName>
</protein>
<evidence type="ECO:0008006" key="9">
    <source>
        <dbReference type="Google" id="ProtNLM"/>
    </source>
</evidence>
<accession>A0AA39M7W9</accession>
<evidence type="ECO:0000256" key="2">
    <source>
        <dbReference type="ARBA" id="ARBA00022771"/>
    </source>
</evidence>
<feature type="domain" description="CCHC-type" evidence="5">
    <location>
        <begin position="168"/>
        <end position="182"/>
    </location>
</feature>
<dbReference type="EMBL" id="JAUCMV010000001">
    <property type="protein sequence ID" value="KAK0423784.1"/>
    <property type="molecule type" value="Genomic_DNA"/>
</dbReference>
<dbReference type="GO" id="GO:0008270">
    <property type="term" value="F:zinc ion binding"/>
    <property type="evidence" value="ECO:0007669"/>
    <property type="project" value="UniProtKB-KW"/>
</dbReference>
<dbReference type="AlphaFoldDB" id="A0AA39M7W9"/>
<gene>
    <name evidence="7" type="ORF">QR680_008331</name>
</gene>
<evidence type="ECO:0000313" key="8">
    <source>
        <dbReference type="Proteomes" id="UP001175271"/>
    </source>
</evidence>
<dbReference type="SUPFAM" id="SSF57756">
    <property type="entry name" value="Retrovirus zinc finger-like domains"/>
    <property type="match status" value="1"/>
</dbReference>
<evidence type="ECO:0000313" key="7">
    <source>
        <dbReference type="EMBL" id="KAK0423784.1"/>
    </source>
</evidence>
<feature type="domain" description="DWNN" evidence="6">
    <location>
        <begin position="7"/>
        <end position="78"/>
    </location>
</feature>
<dbReference type="Pfam" id="PF13696">
    <property type="entry name" value="zf-CCHC_2"/>
    <property type="match status" value="1"/>
</dbReference>
<proteinExistence type="predicted"/>
<dbReference type="PROSITE" id="PS51282">
    <property type="entry name" value="DWNN"/>
    <property type="match status" value="1"/>
</dbReference>
<dbReference type="InterPro" id="IPR001878">
    <property type="entry name" value="Znf_CCHC"/>
</dbReference>
<dbReference type="InterPro" id="IPR036875">
    <property type="entry name" value="Znf_CCHC_sf"/>
</dbReference>
<dbReference type="Gene3D" id="4.10.60.10">
    <property type="entry name" value="Zinc finger, CCHC-type"/>
    <property type="match status" value="1"/>
</dbReference>
<evidence type="ECO:0000259" key="6">
    <source>
        <dbReference type="PROSITE" id="PS51282"/>
    </source>
</evidence>
<name>A0AA39M7W9_9BILA</name>
<keyword evidence="8" id="KW-1185">Reference proteome</keyword>
<keyword evidence="1" id="KW-0479">Metal-binding</keyword>
<dbReference type="GO" id="GO:0019899">
    <property type="term" value="F:enzyme binding"/>
    <property type="evidence" value="ECO:0007669"/>
    <property type="project" value="UniProtKB-ARBA"/>
</dbReference>
<evidence type="ECO:0000256" key="1">
    <source>
        <dbReference type="ARBA" id="ARBA00022723"/>
    </source>
</evidence>
<dbReference type="PROSITE" id="PS50158">
    <property type="entry name" value="ZF_CCHC"/>
    <property type="match status" value="1"/>
</dbReference>
<evidence type="ECO:0000259" key="5">
    <source>
        <dbReference type="PROSITE" id="PS50158"/>
    </source>
</evidence>
<dbReference type="GO" id="GO:0003676">
    <property type="term" value="F:nucleic acid binding"/>
    <property type="evidence" value="ECO:0007669"/>
    <property type="project" value="InterPro"/>
</dbReference>
<dbReference type="InterPro" id="IPR014891">
    <property type="entry name" value="DWNN_domain"/>
</dbReference>
<reference evidence="7" key="1">
    <citation type="submission" date="2023-06" db="EMBL/GenBank/DDBJ databases">
        <title>Genomic analysis of the entomopathogenic nematode Steinernema hermaphroditum.</title>
        <authorList>
            <person name="Schwarz E.M."/>
            <person name="Heppert J.K."/>
            <person name="Baniya A."/>
            <person name="Schwartz H.T."/>
            <person name="Tan C.-H."/>
            <person name="Antoshechkin I."/>
            <person name="Sternberg P.W."/>
            <person name="Goodrich-Blair H."/>
            <person name="Dillman A.R."/>
        </authorList>
    </citation>
    <scope>NUCLEOTIDE SEQUENCE</scope>
    <source>
        <strain evidence="7">PS9179</strain>
        <tissue evidence="7">Whole animal</tissue>
    </source>
</reference>
<comment type="caution">
    <text evidence="7">The sequence shown here is derived from an EMBL/GenBank/DDBJ whole genome shotgun (WGS) entry which is preliminary data.</text>
</comment>
<evidence type="ECO:0000256" key="4">
    <source>
        <dbReference type="PROSITE-ProRule" id="PRU00047"/>
    </source>
</evidence>
<dbReference type="SMART" id="SM01180">
    <property type="entry name" value="DWNN"/>
    <property type="match status" value="1"/>
</dbReference>